<dbReference type="PANTHER" id="PTHR43674">
    <property type="entry name" value="NITRILASE C965.09-RELATED"/>
    <property type="match status" value="1"/>
</dbReference>
<dbReference type="Gene3D" id="3.60.110.10">
    <property type="entry name" value="Carbon-nitrogen hydrolase"/>
    <property type="match status" value="2"/>
</dbReference>
<sequence>MSNISTPFSVAAIQYNPKLNRRNANIRELKKYVREAAEKGAKLIVTPEMATTGYHYLDRSAISSYVDTIPGLTTAQFAEIAKEYNTYIVIGMAEVDLETGLYYNSSALVGPNGYIGKYRKIHQWVVENYWSCWGDIGCPVYETDIGNIAMIICQDSTYFESARLAAVNGADILCFPTNSSSASISMLQHWAEMNGLYIVSANRSDKEEDFNMVGLSSVWSPYGKKLAEAPMTIDEKDPAPYILEGSIDPAQFENPAKSRMLERRMESYKELMLFLGPWDYTKNTHARNIKAASIQYEPEIGSKEVNLAKVKQLVREKVEEDVNLIVLPELSVIGPMELQKKQDIEPYAETDDGPTVQEMKKLAREVGAYIVFGFAEKELPHFYNSALFISPEGEVIGKHRKIHLDHWDERWATPGKRIMVTPVNGFGRVGMMIGYDATFPEVAGVLAVKRADMICIPASWTGDYGVELSMNQDVFPKPYPKGTVSTWDAVAKGAQSYTIVSNFVGSKYGFKGRSAIYNLDQNYTNDQTVIASSDQEEVLVNAFQTMKTDWWLDQENLILTRRTAYYKPLVTREPPFL</sequence>
<dbReference type="CDD" id="cd07197">
    <property type="entry name" value="nitrilase"/>
    <property type="match status" value="1"/>
</dbReference>
<dbReference type="SUPFAM" id="SSF56317">
    <property type="entry name" value="Carbon-nitrogen hydrolase"/>
    <property type="match status" value="2"/>
</dbReference>
<name>A0A0A5GBT2_9BACI</name>
<dbReference type="Proteomes" id="UP000030403">
    <property type="component" value="Unassembled WGS sequence"/>
</dbReference>
<dbReference type="InterPro" id="IPR036526">
    <property type="entry name" value="C-N_Hydrolase_sf"/>
</dbReference>
<dbReference type="EMBL" id="AVPF01000006">
    <property type="protein sequence ID" value="KGX90641.1"/>
    <property type="molecule type" value="Genomic_DNA"/>
</dbReference>
<evidence type="ECO:0000313" key="3">
    <source>
        <dbReference type="EMBL" id="KGX90641.1"/>
    </source>
</evidence>
<protein>
    <recommendedName>
        <fullName evidence="2">CN hydrolase domain-containing protein</fullName>
    </recommendedName>
</protein>
<dbReference type="PROSITE" id="PS50263">
    <property type="entry name" value="CN_HYDROLASE"/>
    <property type="match status" value="2"/>
</dbReference>
<dbReference type="Pfam" id="PF00795">
    <property type="entry name" value="CN_hydrolase"/>
    <property type="match status" value="2"/>
</dbReference>
<gene>
    <name evidence="3" type="ORF">N783_19985</name>
</gene>
<evidence type="ECO:0000256" key="1">
    <source>
        <dbReference type="ARBA" id="ARBA00022801"/>
    </source>
</evidence>
<reference evidence="3 4" key="1">
    <citation type="submission" date="2013-08" db="EMBL/GenBank/DDBJ databases">
        <authorList>
            <person name="Huang J."/>
            <person name="Wang G."/>
        </authorList>
    </citation>
    <scope>NUCLEOTIDE SEQUENCE [LARGE SCALE GENOMIC DNA]</scope>
    <source>
        <strain evidence="3 4">BH030004</strain>
    </source>
</reference>
<evidence type="ECO:0000259" key="2">
    <source>
        <dbReference type="PROSITE" id="PS50263"/>
    </source>
</evidence>
<evidence type="ECO:0000313" key="4">
    <source>
        <dbReference type="Proteomes" id="UP000030403"/>
    </source>
</evidence>
<dbReference type="AlphaFoldDB" id="A0A0A5GBT2"/>
<feature type="domain" description="CN hydrolase" evidence="2">
    <location>
        <begin position="289"/>
        <end position="545"/>
    </location>
</feature>
<dbReference type="InterPro" id="IPR003010">
    <property type="entry name" value="C-N_Hydrolase"/>
</dbReference>
<dbReference type="STRING" id="1385511.GCA_000425225_01507"/>
<dbReference type="GO" id="GO:0016811">
    <property type="term" value="F:hydrolase activity, acting on carbon-nitrogen (but not peptide) bonds, in linear amides"/>
    <property type="evidence" value="ECO:0007669"/>
    <property type="project" value="TreeGrafter"/>
</dbReference>
<comment type="caution">
    <text evidence="3">The sequence shown here is derived from an EMBL/GenBank/DDBJ whole genome shotgun (WGS) entry which is preliminary data.</text>
</comment>
<dbReference type="OrthoDB" id="9811121at2"/>
<keyword evidence="4" id="KW-1185">Reference proteome</keyword>
<proteinExistence type="predicted"/>
<dbReference type="RefSeq" id="WP_027448402.1">
    <property type="nucleotide sequence ID" value="NZ_AVPF01000006.1"/>
</dbReference>
<organism evidence="3 4">
    <name type="scientific">Pontibacillus marinus BH030004 = DSM 16465</name>
    <dbReference type="NCBI Taxonomy" id="1385511"/>
    <lineage>
        <taxon>Bacteria</taxon>
        <taxon>Bacillati</taxon>
        <taxon>Bacillota</taxon>
        <taxon>Bacilli</taxon>
        <taxon>Bacillales</taxon>
        <taxon>Bacillaceae</taxon>
        <taxon>Pontibacillus</taxon>
    </lineage>
</organism>
<feature type="domain" description="CN hydrolase" evidence="2">
    <location>
        <begin position="8"/>
        <end position="249"/>
    </location>
</feature>
<dbReference type="InterPro" id="IPR050345">
    <property type="entry name" value="Aliph_Amidase/BUP"/>
</dbReference>
<accession>A0A0A5GBT2</accession>
<dbReference type="PANTHER" id="PTHR43674:SF16">
    <property type="entry name" value="CARBON-NITROGEN FAMILY, PUTATIVE (AFU_ORTHOLOGUE AFUA_5G02350)-RELATED"/>
    <property type="match status" value="1"/>
</dbReference>
<dbReference type="eggNOG" id="COG0388">
    <property type="taxonomic scope" value="Bacteria"/>
</dbReference>
<keyword evidence="1" id="KW-0378">Hydrolase</keyword>